<organism evidence="13 14">
    <name type="scientific">Paramecium octaurelia</name>
    <dbReference type="NCBI Taxonomy" id="43137"/>
    <lineage>
        <taxon>Eukaryota</taxon>
        <taxon>Sar</taxon>
        <taxon>Alveolata</taxon>
        <taxon>Ciliophora</taxon>
        <taxon>Intramacronucleata</taxon>
        <taxon>Oligohymenophorea</taxon>
        <taxon>Peniculida</taxon>
        <taxon>Parameciidae</taxon>
        <taxon>Paramecium</taxon>
    </lineage>
</organism>
<dbReference type="EMBL" id="CAJJDP010000162">
    <property type="protein sequence ID" value="CAD8213024.1"/>
    <property type="molecule type" value="Genomic_DNA"/>
</dbReference>
<evidence type="ECO:0000313" key="13">
    <source>
        <dbReference type="EMBL" id="CAD8213024.1"/>
    </source>
</evidence>
<proteinExistence type="inferred from homology"/>
<evidence type="ECO:0000256" key="5">
    <source>
        <dbReference type="ARBA" id="ARBA00022664"/>
    </source>
</evidence>
<dbReference type="GO" id="GO:0005737">
    <property type="term" value="C:cytoplasm"/>
    <property type="evidence" value="ECO:0007669"/>
    <property type="project" value="UniProtKB-SubCell"/>
</dbReference>
<evidence type="ECO:0000259" key="12">
    <source>
        <dbReference type="PROSITE" id="PS52002"/>
    </source>
</evidence>
<dbReference type="GO" id="GO:0005681">
    <property type="term" value="C:spliceosomal complex"/>
    <property type="evidence" value="ECO:0007669"/>
    <property type="project" value="UniProtKB-KW"/>
</dbReference>
<comment type="function">
    <text evidence="11">Plays a role in pre-mRNA splicing as a core component of the spliceosomal U1, U2, U4 and U5 small nuclear ribonucleoproteins (snRNPs), the building blocks of the spliceosome.</text>
</comment>
<keyword evidence="14" id="KW-1185">Reference proteome</keyword>
<reference evidence="13" key="1">
    <citation type="submission" date="2021-01" db="EMBL/GenBank/DDBJ databases">
        <authorList>
            <consortium name="Genoscope - CEA"/>
            <person name="William W."/>
        </authorList>
    </citation>
    <scope>NUCLEOTIDE SEQUENCE</scope>
</reference>
<comment type="subcellular location">
    <subcellularLocation>
        <location evidence="2">Cytoplasm</location>
    </subcellularLocation>
    <subcellularLocation>
        <location evidence="1 11">Nucleus</location>
    </subcellularLocation>
</comment>
<gene>
    <name evidence="13" type="ORF">POCTA_138.1.T1600040</name>
</gene>
<evidence type="ECO:0000256" key="4">
    <source>
        <dbReference type="ARBA" id="ARBA00022490"/>
    </source>
</evidence>
<dbReference type="PROSITE" id="PS52002">
    <property type="entry name" value="SM"/>
    <property type="match status" value="1"/>
</dbReference>
<dbReference type="InterPro" id="IPR001163">
    <property type="entry name" value="Sm_dom_euk/arc"/>
</dbReference>
<sequence>MQHPPYQRKPQKKITQPLHAFFTLFTEKTQLEIWLVENDNLRIQGKLAGFDEYLNLVLDRAVEYDRKTKATKELGKILLKGENIVLVRTLEYLYMSQYIFRDVKL</sequence>
<evidence type="ECO:0000256" key="7">
    <source>
        <dbReference type="ARBA" id="ARBA00022884"/>
    </source>
</evidence>
<dbReference type="OrthoDB" id="25620at2759"/>
<evidence type="ECO:0000256" key="3">
    <source>
        <dbReference type="ARBA" id="ARBA00006850"/>
    </source>
</evidence>
<evidence type="ECO:0000256" key="9">
    <source>
        <dbReference type="ARBA" id="ARBA00023242"/>
    </source>
</evidence>
<evidence type="ECO:0000256" key="8">
    <source>
        <dbReference type="ARBA" id="ARBA00023187"/>
    </source>
</evidence>
<keyword evidence="6 11" id="KW-0747">Spliceosome</keyword>
<protein>
    <recommendedName>
        <fullName evidence="11">Small nuclear ribonucleoprotein E</fullName>
        <shortName evidence="11">snRNP-E</shortName>
    </recommendedName>
    <alternativeName>
        <fullName evidence="11">Sm protein E</fullName>
    </alternativeName>
</protein>
<keyword evidence="7 11" id="KW-0694">RNA-binding</keyword>
<name>A0A8S1YP69_PAROT</name>
<dbReference type="InterPro" id="IPR047575">
    <property type="entry name" value="Sm"/>
</dbReference>
<comment type="similarity">
    <text evidence="3 11">Belongs to the snRNP Sm proteins family.</text>
</comment>
<dbReference type="AlphaFoldDB" id="A0A8S1YP69"/>
<dbReference type="Proteomes" id="UP000683925">
    <property type="component" value="Unassembled WGS sequence"/>
</dbReference>
<dbReference type="GO" id="GO:0046540">
    <property type="term" value="C:U4/U6 x U5 tri-snRNP complex"/>
    <property type="evidence" value="ECO:0007669"/>
    <property type="project" value="UniProtKB-UniRule"/>
</dbReference>
<keyword evidence="5 11" id="KW-0507">mRNA processing</keyword>
<dbReference type="OMA" id="VPPINCI"/>
<dbReference type="InterPro" id="IPR027078">
    <property type="entry name" value="snRNP-E"/>
</dbReference>
<dbReference type="GO" id="GO:0005686">
    <property type="term" value="C:U2 snRNP"/>
    <property type="evidence" value="ECO:0007669"/>
    <property type="project" value="UniProtKB-UniRule"/>
</dbReference>
<evidence type="ECO:0000256" key="10">
    <source>
        <dbReference type="ARBA" id="ARBA00023274"/>
    </source>
</evidence>
<dbReference type="GO" id="GO:0005687">
    <property type="term" value="C:U4 snRNP"/>
    <property type="evidence" value="ECO:0007669"/>
    <property type="project" value="UniProtKB-UniRule"/>
</dbReference>
<evidence type="ECO:0000313" key="14">
    <source>
        <dbReference type="Proteomes" id="UP000683925"/>
    </source>
</evidence>
<evidence type="ECO:0000256" key="1">
    <source>
        <dbReference type="ARBA" id="ARBA00004123"/>
    </source>
</evidence>
<evidence type="ECO:0000256" key="6">
    <source>
        <dbReference type="ARBA" id="ARBA00022728"/>
    </source>
</evidence>
<evidence type="ECO:0000256" key="2">
    <source>
        <dbReference type="ARBA" id="ARBA00004496"/>
    </source>
</evidence>
<evidence type="ECO:0000256" key="11">
    <source>
        <dbReference type="RuleBase" id="RU365053"/>
    </source>
</evidence>
<dbReference type="Pfam" id="PF01423">
    <property type="entry name" value="LSM"/>
    <property type="match status" value="1"/>
</dbReference>
<dbReference type="GO" id="GO:0005682">
    <property type="term" value="C:U5 snRNP"/>
    <property type="evidence" value="ECO:0007669"/>
    <property type="project" value="UniProtKB-UniRule"/>
</dbReference>
<dbReference type="GO" id="GO:0003723">
    <property type="term" value="F:RNA binding"/>
    <property type="evidence" value="ECO:0007669"/>
    <property type="project" value="UniProtKB-KW"/>
</dbReference>
<dbReference type="SMART" id="SM00651">
    <property type="entry name" value="Sm"/>
    <property type="match status" value="1"/>
</dbReference>
<keyword evidence="8 11" id="KW-0508">mRNA splicing</keyword>
<keyword evidence="4" id="KW-0963">Cytoplasm</keyword>
<feature type="domain" description="Sm" evidence="12">
    <location>
        <begin position="18"/>
        <end position="93"/>
    </location>
</feature>
<dbReference type="CDD" id="cd01718">
    <property type="entry name" value="Sm_E"/>
    <property type="match status" value="1"/>
</dbReference>
<dbReference type="PANTHER" id="PTHR11193">
    <property type="entry name" value="SMALL NUCLEAR RIBONUCLEOPROTEIN E"/>
    <property type="match status" value="1"/>
</dbReference>
<dbReference type="GO" id="GO:0000387">
    <property type="term" value="P:spliceosomal snRNP assembly"/>
    <property type="evidence" value="ECO:0007669"/>
    <property type="project" value="UniProtKB-UniRule"/>
</dbReference>
<dbReference type="GO" id="GO:0005685">
    <property type="term" value="C:U1 snRNP"/>
    <property type="evidence" value="ECO:0007669"/>
    <property type="project" value="UniProtKB-UniRule"/>
</dbReference>
<keyword evidence="10 11" id="KW-0687">Ribonucleoprotein</keyword>
<comment type="caution">
    <text evidence="13">The sequence shown here is derived from an EMBL/GenBank/DDBJ whole genome shotgun (WGS) entry which is preliminary data.</text>
</comment>
<accession>A0A8S1YP69</accession>
<keyword evidence="9 11" id="KW-0539">Nucleus</keyword>